<gene>
    <name evidence="3" type="ORF">B0T18DRAFT_35730</name>
</gene>
<dbReference type="AlphaFoldDB" id="A0AA40FAT0"/>
<accession>A0AA40FAT0</accession>
<comment type="caution">
    <text evidence="3">The sequence shown here is derived from an EMBL/GenBank/DDBJ whole genome shotgun (WGS) entry which is preliminary data.</text>
</comment>
<evidence type="ECO:0000313" key="4">
    <source>
        <dbReference type="Proteomes" id="UP001172155"/>
    </source>
</evidence>
<dbReference type="Proteomes" id="UP001172155">
    <property type="component" value="Unassembled WGS sequence"/>
</dbReference>
<feature type="domain" description="F-box" evidence="2">
    <location>
        <begin position="14"/>
        <end position="63"/>
    </location>
</feature>
<proteinExistence type="predicted"/>
<evidence type="ECO:0000259" key="2">
    <source>
        <dbReference type="PROSITE" id="PS50181"/>
    </source>
</evidence>
<dbReference type="SUPFAM" id="SSF81383">
    <property type="entry name" value="F-box domain"/>
    <property type="match status" value="1"/>
</dbReference>
<dbReference type="InterPro" id="IPR001810">
    <property type="entry name" value="F-box_dom"/>
</dbReference>
<dbReference type="PROSITE" id="PS50181">
    <property type="entry name" value="FBOX"/>
    <property type="match status" value="1"/>
</dbReference>
<feature type="compositionally biased region" description="Low complexity" evidence="1">
    <location>
        <begin position="489"/>
        <end position="504"/>
    </location>
</feature>
<organism evidence="3 4">
    <name type="scientific">Schizothecium vesticola</name>
    <dbReference type="NCBI Taxonomy" id="314040"/>
    <lineage>
        <taxon>Eukaryota</taxon>
        <taxon>Fungi</taxon>
        <taxon>Dikarya</taxon>
        <taxon>Ascomycota</taxon>
        <taxon>Pezizomycotina</taxon>
        <taxon>Sordariomycetes</taxon>
        <taxon>Sordariomycetidae</taxon>
        <taxon>Sordariales</taxon>
        <taxon>Schizotheciaceae</taxon>
        <taxon>Schizothecium</taxon>
    </lineage>
</organism>
<feature type="compositionally biased region" description="Acidic residues" evidence="1">
    <location>
        <begin position="505"/>
        <end position="519"/>
    </location>
</feature>
<feature type="region of interest" description="Disordered" evidence="1">
    <location>
        <begin position="485"/>
        <end position="519"/>
    </location>
</feature>
<dbReference type="EMBL" id="JAUKUD010000001">
    <property type="protein sequence ID" value="KAK0754359.1"/>
    <property type="molecule type" value="Genomic_DNA"/>
</dbReference>
<keyword evidence="4" id="KW-1185">Reference proteome</keyword>
<protein>
    <recommendedName>
        <fullName evidence="2">F-box domain-containing protein</fullName>
    </recommendedName>
</protein>
<dbReference type="InterPro" id="IPR036047">
    <property type="entry name" value="F-box-like_dom_sf"/>
</dbReference>
<sequence length="519" mass="57563">MSPPTNAQRPQAPTGPLAHIPVEILLRITSFLSTTELGNVRLTCRSLEQSLFHFFSHEFFRKKQFMVFTDSLQALIDISKHPALSRVLKHVIIATDGLSEQTLSHIQVQGSNGQADDTNLFSQGYLAQADQHHLLDSGGLKDMLAEAFRNLPNLDTLDIRDFNSSTRNRDGEGARWTSYGSKTLARRISPMGDGLSLSNCHARHRFPDQIFSAMVAALAAADAHPLQIHINIRSNKSYRQPWDLSDKAFYIPPRLETPLESILGGLTTLHLSLSANDAVYVRDPKCPSPFMLHRFLSLTPNLTWLRLNMSPQPPAQPGAVPPWECVFKWIIDESTQAHAHPSSPYQTQPIRFSKLEQLDIGHVVMAERTLFQLVSRLASSLKTLSLRRVVLLQPQDADSDKATGWAHLIKHIGALHGVDIREMNLAFLQDGYSFRRRYGWVKNNVNFVAHGGSTRRITERSFQGTSTPAIVAQILRDILAPIPSAIAPGDSSDGGDSSDASGVSDSDDSDDSEEEMDVD</sequence>
<name>A0AA40FAT0_9PEZI</name>
<dbReference type="CDD" id="cd09917">
    <property type="entry name" value="F-box_SF"/>
    <property type="match status" value="1"/>
</dbReference>
<evidence type="ECO:0000256" key="1">
    <source>
        <dbReference type="SAM" id="MobiDB-lite"/>
    </source>
</evidence>
<evidence type="ECO:0000313" key="3">
    <source>
        <dbReference type="EMBL" id="KAK0754359.1"/>
    </source>
</evidence>
<dbReference type="Pfam" id="PF12937">
    <property type="entry name" value="F-box-like"/>
    <property type="match status" value="1"/>
</dbReference>
<reference evidence="3" key="1">
    <citation type="submission" date="2023-06" db="EMBL/GenBank/DDBJ databases">
        <title>Genome-scale phylogeny and comparative genomics of the fungal order Sordariales.</title>
        <authorList>
            <consortium name="Lawrence Berkeley National Laboratory"/>
            <person name="Hensen N."/>
            <person name="Bonometti L."/>
            <person name="Westerberg I."/>
            <person name="Brannstrom I.O."/>
            <person name="Guillou S."/>
            <person name="Cros-Aarteil S."/>
            <person name="Calhoun S."/>
            <person name="Haridas S."/>
            <person name="Kuo A."/>
            <person name="Mondo S."/>
            <person name="Pangilinan J."/>
            <person name="Riley R."/>
            <person name="LaButti K."/>
            <person name="Andreopoulos B."/>
            <person name="Lipzen A."/>
            <person name="Chen C."/>
            <person name="Yanf M."/>
            <person name="Daum C."/>
            <person name="Ng V."/>
            <person name="Clum A."/>
            <person name="Steindorff A."/>
            <person name="Ohm R."/>
            <person name="Martin F."/>
            <person name="Silar P."/>
            <person name="Natvig D."/>
            <person name="Lalanne C."/>
            <person name="Gautier V."/>
            <person name="Ament-velasquez S.L."/>
            <person name="Kruys A."/>
            <person name="Hutchinson M.I."/>
            <person name="Powell A.J."/>
            <person name="Barry K."/>
            <person name="Miller A.N."/>
            <person name="Grigoriev I.V."/>
            <person name="Debuchy R."/>
            <person name="Gladieux P."/>
            <person name="Thoren M.H."/>
            <person name="Johannesson H."/>
        </authorList>
    </citation>
    <scope>NUCLEOTIDE SEQUENCE</scope>
    <source>
        <strain evidence="3">SMH3187-1</strain>
    </source>
</reference>